<sequence>MEEGNPSFTVDEALVGIGFGKFQLYVLAYAGMAWVAEAMEMMLLSFVGPAVQSLWNLSAREESLITSVFFAGMLIGAYSWGIVADKHGRRKGFIITAVVTFLAGFLSSFAPNYMSLIVLRCLVGLGLGGGPVLVSWYLEFIPAPHRGTWMIVFSAFWTVGTIFEASLAWLIMPSLGWRWLLALSSVPSSLLLVFYRWTPESPRYLILQGRKAEAQSILQKIARMNGTQLPKGVLRSEIEEKNKSLPTENTHLLKPEEESKIVADNNGPGFILLTLLSPELIKRTLLLWVVFFGNAFAYYGVVLLTTELNNSQNKFPGLLISAATVDRLGRKATMSSTLFLCCIFLLPLLTHQPPAITTALLFGGRVCVSAAFAVVYIYAPEIYPTAVRTTGVGVASSVGRIGGVLCPLVAVGLVHGCHQTVAVLLFEVVMFVSGICVCLFPFETSGRELTDTISTSKKSPSSSSILILLLLGPFDRISWQRLLHLTPQIFLLLQWSHGFTEEQPVNLDIMKEQSVAANNETSASFNKSSQEPAVVVHPAKVSPLSAPYGLSGDFAGHLPSSILSPQAQGFYYREANSESLNFGEPGYETPTGEWDEYSSYVNVEGLDINSPVGFNENASLVYQTGYGYNPQMPYGPYSPAATPLPSEAQLYSPQQFPFSGASPYYQQVVPPSMQYLSSPTQPELTSLVAVDQQGDNIARPSYQPHPIGPFNGSQQNLGFPEWQQGFDGGIWSDWSKPSDMHRHSSSFSPALSPQPLGSFGSYGHNIPMGSQRQRPFYGRGQGSNYGSRLNSYVGMGNQSWIGVDNTRGRGRVSDPYLGGGYNGNYDILNEQNRGPRALKPKTHVSEELDSSADSKKNNKDSPKEEANNNNNPEFVTDYSDAKLFIIKSYSEDNVHKSIKYNVWASTPNGNKKLDAAYREAKEEKEACPVFLLFSVNASSQFCGVAEMIGPVDFEKSVDYWQQDKWNGQFPVKWHIIKDVPNSQFRHIILENNDNKPVTNSRDTQEVKLEQGIEMLKIFKNYDAETSILDDFGFYEEREKIIQERKARRLPNLTSAVGGENEHKPASTALQTDFIKNMSKSFAQVVRLDEGSKASPDATTTTVAVSSGQSN</sequence>
<feature type="transmembrane region" description="Helical" evidence="7">
    <location>
        <begin position="391"/>
        <end position="414"/>
    </location>
</feature>
<protein>
    <submittedName>
        <fullName evidence="10">Uncharacterized protein</fullName>
    </submittedName>
</protein>
<dbReference type="InterPro" id="IPR005828">
    <property type="entry name" value="MFS_sugar_transport-like"/>
</dbReference>
<evidence type="ECO:0000256" key="1">
    <source>
        <dbReference type="ARBA" id="ARBA00004141"/>
    </source>
</evidence>
<dbReference type="InterPro" id="IPR036259">
    <property type="entry name" value="MFS_trans_sf"/>
</dbReference>
<dbReference type="EMBL" id="JAGKQM010000011">
    <property type="protein sequence ID" value="KAH0904759.1"/>
    <property type="molecule type" value="Genomic_DNA"/>
</dbReference>
<dbReference type="PANTHER" id="PTHR12357">
    <property type="entry name" value="YTH YT521-B HOMOLOGY DOMAIN-CONTAINING"/>
    <property type="match status" value="1"/>
</dbReference>
<evidence type="ECO:0000256" key="6">
    <source>
        <dbReference type="SAM" id="MobiDB-lite"/>
    </source>
</evidence>
<feature type="compositionally biased region" description="Basic and acidic residues" evidence="6">
    <location>
        <begin position="852"/>
        <end position="866"/>
    </location>
</feature>
<dbReference type="PROSITE" id="PS50850">
    <property type="entry name" value="MFS"/>
    <property type="match status" value="1"/>
</dbReference>
<dbReference type="InterPro" id="IPR045168">
    <property type="entry name" value="YTH_prot"/>
</dbReference>
<dbReference type="Gene3D" id="1.20.1250.20">
    <property type="entry name" value="MFS general substrate transporter like domains"/>
    <property type="match status" value="1"/>
</dbReference>
<feature type="transmembrane region" description="Helical" evidence="7">
    <location>
        <begin position="285"/>
        <end position="305"/>
    </location>
</feature>
<keyword evidence="11" id="KW-1185">Reference proteome</keyword>
<evidence type="ECO:0000256" key="5">
    <source>
        <dbReference type="ARBA" id="ARBA00023136"/>
    </source>
</evidence>
<dbReference type="InterPro" id="IPR005829">
    <property type="entry name" value="Sugar_transporter_CS"/>
</dbReference>
<dbReference type="CDD" id="cd21134">
    <property type="entry name" value="YTH"/>
    <property type="match status" value="1"/>
</dbReference>
<comment type="caution">
    <text evidence="10">The sequence shown here is derived from an EMBL/GenBank/DDBJ whole genome shotgun (WGS) entry which is preliminary data.</text>
</comment>
<dbReference type="Proteomes" id="UP000824890">
    <property type="component" value="Unassembled WGS sequence"/>
</dbReference>
<feature type="transmembrane region" description="Helical" evidence="7">
    <location>
        <begin position="356"/>
        <end position="379"/>
    </location>
</feature>
<evidence type="ECO:0000313" key="11">
    <source>
        <dbReference type="Proteomes" id="UP000824890"/>
    </source>
</evidence>
<dbReference type="PROSITE" id="PS50882">
    <property type="entry name" value="YTH"/>
    <property type="match status" value="1"/>
</dbReference>
<evidence type="ECO:0000256" key="4">
    <source>
        <dbReference type="ARBA" id="ARBA00022989"/>
    </source>
</evidence>
<proteinExistence type="predicted"/>
<evidence type="ECO:0000313" key="10">
    <source>
        <dbReference type="EMBL" id="KAH0904759.1"/>
    </source>
</evidence>
<feature type="compositionally biased region" description="Polar residues" evidence="6">
    <location>
        <begin position="1096"/>
        <end position="1110"/>
    </location>
</feature>
<keyword evidence="2" id="KW-0813">Transport</keyword>
<feature type="transmembrane region" description="Helical" evidence="7">
    <location>
        <begin position="332"/>
        <end position="349"/>
    </location>
</feature>
<feature type="transmembrane region" description="Helical" evidence="7">
    <location>
        <begin position="177"/>
        <end position="195"/>
    </location>
</feature>
<feature type="domain" description="YTH" evidence="9">
    <location>
        <begin position="881"/>
        <end position="1018"/>
    </location>
</feature>
<feature type="transmembrane region" description="Helical" evidence="7">
    <location>
        <begin position="93"/>
        <end position="111"/>
    </location>
</feature>
<feature type="region of interest" description="Disordered" evidence="6">
    <location>
        <begin position="830"/>
        <end position="874"/>
    </location>
</feature>
<dbReference type="Pfam" id="PF04146">
    <property type="entry name" value="YTH"/>
    <property type="match status" value="1"/>
</dbReference>
<feature type="transmembrane region" description="Helical" evidence="7">
    <location>
        <begin position="150"/>
        <end position="171"/>
    </location>
</feature>
<keyword evidence="3 7" id="KW-0812">Transmembrane</keyword>
<dbReference type="PANTHER" id="PTHR12357:SF100">
    <property type="entry name" value="YTH DOMAIN-CONTAINING FAMILY PROTEIN"/>
    <property type="match status" value="1"/>
</dbReference>
<comment type="subcellular location">
    <subcellularLocation>
        <location evidence="1">Membrane</location>
        <topology evidence="1">Multi-pass membrane protein</topology>
    </subcellularLocation>
</comment>
<dbReference type="SUPFAM" id="SSF103473">
    <property type="entry name" value="MFS general substrate transporter"/>
    <property type="match status" value="1"/>
</dbReference>
<evidence type="ECO:0000256" key="7">
    <source>
        <dbReference type="SAM" id="Phobius"/>
    </source>
</evidence>
<dbReference type="Pfam" id="PF00083">
    <property type="entry name" value="Sugar_tr"/>
    <property type="match status" value="1"/>
</dbReference>
<evidence type="ECO:0000256" key="2">
    <source>
        <dbReference type="ARBA" id="ARBA00022448"/>
    </source>
</evidence>
<reference evidence="10 11" key="1">
    <citation type="submission" date="2021-05" db="EMBL/GenBank/DDBJ databases">
        <title>Genome Assembly of Synthetic Allotetraploid Brassica napus Reveals Homoeologous Exchanges between Subgenomes.</title>
        <authorList>
            <person name="Davis J.T."/>
        </authorList>
    </citation>
    <scope>NUCLEOTIDE SEQUENCE [LARGE SCALE GENOMIC DNA]</scope>
    <source>
        <strain evidence="11">cv. Da-Ae</strain>
        <tissue evidence="10">Seedling</tissue>
    </source>
</reference>
<name>A0ABQ8BIV0_BRANA</name>
<organism evidence="10 11">
    <name type="scientific">Brassica napus</name>
    <name type="common">Rape</name>
    <dbReference type="NCBI Taxonomy" id="3708"/>
    <lineage>
        <taxon>Eukaryota</taxon>
        <taxon>Viridiplantae</taxon>
        <taxon>Streptophyta</taxon>
        <taxon>Embryophyta</taxon>
        <taxon>Tracheophyta</taxon>
        <taxon>Spermatophyta</taxon>
        <taxon>Magnoliopsida</taxon>
        <taxon>eudicotyledons</taxon>
        <taxon>Gunneridae</taxon>
        <taxon>Pentapetalae</taxon>
        <taxon>rosids</taxon>
        <taxon>malvids</taxon>
        <taxon>Brassicales</taxon>
        <taxon>Brassicaceae</taxon>
        <taxon>Brassiceae</taxon>
        <taxon>Brassica</taxon>
    </lineage>
</organism>
<feature type="transmembrane region" description="Helical" evidence="7">
    <location>
        <begin position="64"/>
        <end position="81"/>
    </location>
</feature>
<evidence type="ECO:0000259" key="8">
    <source>
        <dbReference type="PROSITE" id="PS50850"/>
    </source>
</evidence>
<dbReference type="InterPro" id="IPR007275">
    <property type="entry name" value="YTH_domain"/>
</dbReference>
<feature type="transmembrane region" description="Helical" evidence="7">
    <location>
        <begin position="117"/>
        <end position="138"/>
    </location>
</feature>
<dbReference type="PROSITE" id="PS00216">
    <property type="entry name" value="SUGAR_TRANSPORT_1"/>
    <property type="match status" value="1"/>
</dbReference>
<feature type="region of interest" description="Disordered" evidence="6">
    <location>
        <begin position="1089"/>
        <end position="1110"/>
    </location>
</feature>
<dbReference type="InterPro" id="IPR020846">
    <property type="entry name" value="MFS_dom"/>
</dbReference>
<dbReference type="Gene3D" id="3.10.590.10">
    <property type="entry name" value="ph1033 like domains"/>
    <property type="match status" value="1"/>
</dbReference>
<gene>
    <name evidence="10" type="ORF">HID58_044262</name>
</gene>
<feature type="transmembrane region" description="Helical" evidence="7">
    <location>
        <begin position="24"/>
        <end position="44"/>
    </location>
</feature>
<feature type="domain" description="Major facilitator superfamily (MFS) profile" evidence="8">
    <location>
        <begin position="26"/>
        <end position="445"/>
    </location>
</feature>
<keyword evidence="4 7" id="KW-1133">Transmembrane helix</keyword>
<feature type="transmembrane region" description="Helical" evidence="7">
    <location>
        <begin position="421"/>
        <end position="442"/>
    </location>
</feature>
<evidence type="ECO:0000256" key="3">
    <source>
        <dbReference type="ARBA" id="ARBA00022692"/>
    </source>
</evidence>
<keyword evidence="5 7" id="KW-0472">Membrane</keyword>
<accession>A0ABQ8BIV0</accession>
<evidence type="ECO:0000259" key="9">
    <source>
        <dbReference type="PROSITE" id="PS50882"/>
    </source>
</evidence>